<name>A0A2M6W1W5_9BACT</name>
<dbReference type="Proteomes" id="UP000229362">
    <property type="component" value="Unassembled WGS sequence"/>
</dbReference>
<dbReference type="AlphaFoldDB" id="A0A2M6W1W5"/>
<feature type="transmembrane region" description="Helical" evidence="1">
    <location>
        <begin position="97"/>
        <end position="114"/>
    </location>
</feature>
<feature type="transmembrane region" description="Helical" evidence="1">
    <location>
        <begin position="7"/>
        <end position="25"/>
    </location>
</feature>
<evidence type="ECO:0008006" key="4">
    <source>
        <dbReference type="Google" id="ProtNLM"/>
    </source>
</evidence>
<protein>
    <recommendedName>
        <fullName evidence="4">DUF2238 domain-containing protein</fullName>
    </recommendedName>
</protein>
<keyword evidence="1" id="KW-1133">Transmembrane helix</keyword>
<dbReference type="EMBL" id="PFBZ01000056">
    <property type="protein sequence ID" value="PIT86783.1"/>
    <property type="molecule type" value="Genomic_DNA"/>
</dbReference>
<dbReference type="InterPro" id="IPR014509">
    <property type="entry name" value="YjdF-like"/>
</dbReference>
<organism evidence="2 3">
    <name type="scientific">Candidatus Magasanikbacteria bacterium CG10_big_fil_rev_8_21_14_0_10_43_6</name>
    <dbReference type="NCBI Taxonomy" id="1974650"/>
    <lineage>
        <taxon>Bacteria</taxon>
        <taxon>Candidatus Magasanikiibacteriota</taxon>
    </lineage>
</organism>
<evidence type="ECO:0000256" key="1">
    <source>
        <dbReference type="SAM" id="Phobius"/>
    </source>
</evidence>
<comment type="caution">
    <text evidence="2">The sequence shown here is derived from an EMBL/GenBank/DDBJ whole genome shotgun (WGS) entry which is preliminary data.</text>
</comment>
<feature type="transmembrane region" description="Helical" evidence="1">
    <location>
        <begin position="59"/>
        <end position="77"/>
    </location>
</feature>
<reference evidence="3" key="1">
    <citation type="submission" date="2017-09" db="EMBL/GenBank/DDBJ databases">
        <title>Depth-based differentiation of microbial function through sediment-hosted aquifers and enrichment of novel symbionts in the deep terrestrial subsurface.</title>
        <authorList>
            <person name="Probst A.J."/>
            <person name="Ladd B."/>
            <person name="Jarett J.K."/>
            <person name="Geller-Mcgrath D.E."/>
            <person name="Sieber C.M.K."/>
            <person name="Emerson J.B."/>
            <person name="Anantharaman K."/>
            <person name="Thomas B.C."/>
            <person name="Malmstrom R."/>
            <person name="Stieglmeier M."/>
            <person name="Klingl A."/>
            <person name="Woyke T."/>
            <person name="Ryan C.M."/>
            <person name="Banfield J.F."/>
        </authorList>
    </citation>
    <scope>NUCLEOTIDE SEQUENCE [LARGE SCALE GENOMIC DNA]</scope>
</reference>
<evidence type="ECO:0000313" key="3">
    <source>
        <dbReference type="Proteomes" id="UP000229362"/>
    </source>
</evidence>
<dbReference type="Pfam" id="PF09997">
    <property type="entry name" value="DUF2238"/>
    <property type="match status" value="1"/>
</dbReference>
<sequence>MTTQEKPILLFNTLYLTSFALYAVLQKNYEFIFYVSIVLFFIILIVVKNKKIGLSPRVLWGLSAWGLLHMMGGTIPVHDSVLYNLQLIPVLLKYDQFVHAFGFGTTTIVGYQLLRPYLKTDLNWTTLSLLLILIGLGAGAMNEILEFIATVIIPETNVGGYVNTSLDLVFNLIGATIAGLWLKKTHAR</sequence>
<accession>A0A2M6W1W5</accession>
<evidence type="ECO:0000313" key="2">
    <source>
        <dbReference type="EMBL" id="PIT86783.1"/>
    </source>
</evidence>
<feature type="transmembrane region" description="Helical" evidence="1">
    <location>
        <begin position="31"/>
        <end position="47"/>
    </location>
</feature>
<feature type="transmembrane region" description="Helical" evidence="1">
    <location>
        <begin position="126"/>
        <end position="153"/>
    </location>
</feature>
<proteinExistence type="predicted"/>
<gene>
    <name evidence="2" type="ORF">COU33_01285</name>
</gene>
<keyword evidence="1" id="KW-0472">Membrane</keyword>
<feature type="transmembrane region" description="Helical" evidence="1">
    <location>
        <begin position="165"/>
        <end position="182"/>
    </location>
</feature>
<keyword evidence="1" id="KW-0812">Transmembrane</keyword>